<protein>
    <submittedName>
        <fullName evidence="2">Uncharacterized protein</fullName>
    </submittedName>
</protein>
<dbReference type="EMBL" id="JAROKS010000022">
    <property type="protein sequence ID" value="KAK1788789.1"/>
    <property type="molecule type" value="Genomic_DNA"/>
</dbReference>
<dbReference type="AlphaFoldDB" id="A0AAD8YY85"/>
<comment type="caution">
    <text evidence="2">The sequence shown here is derived from an EMBL/GenBank/DDBJ whole genome shotgun (WGS) entry which is preliminary data.</text>
</comment>
<name>A0AAD8YY85_9TELE</name>
<accession>A0AAD8YY85</accession>
<keyword evidence="3" id="KW-1185">Reference proteome</keyword>
<organism evidence="2 3">
    <name type="scientific">Electrophorus voltai</name>
    <dbReference type="NCBI Taxonomy" id="2609070"/>
    <lineage>
        <taxon>Eukaryota</taxon>
        <taxon>Metazoa</taxon>
        <taxon>Chordata</taxon>
        <taxon>Craniata</taxon>
        <taxon>Vertebrata</taxon>
        <taxon>Euteleostomi</taxon>
        <taxon>Actinopterygii</taxon>
        <taxon>Neopterygii</taxon>
        <taxon>Teleostei</taxon>
        <taxon>Ostariophysi</taxon>
        <taxon>Gymnotiformes</taxon>
        <taxon>Gymnotoidei</taxon>
        <taxon>Gymnotidae</taxon>
        <taxon>Electrophorus</taxon>
    </lineage>
</organism>
<evidence type="ECO:0000313" key="2">
    <source>
        <dbReference type="EMBL" id="KAK1788789.1"/>
    </source>
</evidence>
<evidence type="ECO:0000313" key="3">
    <source>
        <dbReference type="Proteomes" id="UP001239994"/>
    </source>
</evidence>
<proteinExistence type="predicted"/>
<feature type="region of interest" description="Disordered" evidence="1">
    <location>
        <begin position="21"/>
        <end position="40"/>
    </location>
</feature>
<reference evidence="2" key="1">
    <citation type="submission" date="2023-03" db="EMBL/GenBank/DDBJ databases">
        <title>Electrophorus voltai genome.</title>
        <authorList>
            <person name="Bian C."/>
        </authorList>
    </citation>
    <scope>NUCLEOTIDE SEQUENCE</scope>
    <source>
        <strain evidence="2">CB-2022</strain>
        <tissue evidence="2">Muscle</tissue>
    </source>
</reference>
<sequence length="105" mass="11746">MIQPIMTRFSTAHTGMLAQINNKSAGPGEHGPGAEEGESYVTTIPQRDLPSYWPRSRNPQEGRNPLNDFGGALYMVWCQTLLSYRDQPDYENRHSDVDSAGSYDP</sequence>
<dbReference type="Proteomes" id="UP001239994">
    <property type="component" value="Unassembled WGS sequence"/>
</dbReference>
<gene>
    <name evidence="2" type="ORF">P4O66_002599</name>
</gene>
<evidence type="ECO:0000256" key="1">
    <source>
        <dbReference type="SAM" id="MobiDB-lite"/>
    </source>
</evidence>